<dbReference type="RefSeq" id="WP_380788890.1">
    <property type="nucleotide sequence ID" value="NZ_JBHTKR010000001.1"/>
</dbReference>
<keyword evidence="2" id="KW-1185">Reference proteome</keyword>
<organism evidence="1 2">
    <name type="scientific">Seohaeicola saemankumensis</name>
    <dbReference type="NCBI Taxonomy" id="481181"/>
    <lineage>
        <taxon>Bacteria</taxon>
        <taxon>Pseudomonadati</taxon>
        <taxon>Pseudomonadota</taxon>
        <taxon>Alphaproteobacteria</taxon>
        <taxon>Rhodobacterales</taxon>
        <taxon>Roseobacteraceae</taxon>
        <taxon>Seohaeicola</taxon>
    </lineage>
</organism>
<protein>
    <recommendedName>
        <fullName evidence="3">DUF4359 domain-containing protein</fullName>
    </recommendedName>
</protein>
<evidence type="ECO:0008006" key="3">
    <source>
        <dbReference type="Google" id="ProtNLM"/>
    </source>
</evidence>
<evidence type="ECO:0000313" key="1">
    <source>
        <dbReference type="EMBL" id="MFD1193579.1"/>
    </source>
</evidence>
<sequence>MKLPPVVLAVIAVLTAAAGTLGYLAGARQAELSETDVIMAYANRYVADQGLAPDAIRMCHAVPGMDARVWLVVVCAEGREAERAYFVGRGGGLLHVGRPGDRPFAAPLAPEA</sequence>
<comment type="caution">
    <text evidence="1">The sequence shown here is derived from an EMBL/GenBank/DDBJ whole genome shotgun (WGS) entry which is preliminary data.</text>
</comment>
<reference evidence="2" key="1">
    <citation type="journal article" date="2019" name="Int. J. Syst. Evol. Microbiol.">
        <title>The Global Catalogue of Microorganisms (GCM) 10K type strain sequencing project: providing services to taxonomists for standard genome sequencing and annotation.</title>
        <authorList>
            <consortium name="The Broad Institute Genomics Platform"/>
            <consortium name="The Broad Institute Genome Sequencing Center for Infectious Disease"/>
            <person name="Wu L."/>
            <person name="Ma J."/>
        </authorList>
    </citation>
    <scope>NUCLEOTIDE SEQUENCE [LARGE SCALE GENOMIC DNA]</scope>
    <source>
        <strain evidence="2">CCUG 55328</strain>
    </source>
</reference>
<dbReference type="Proteomes" id="UP001597151">
    <property type="component" value="Unassembled WGS sequence"/>
</dbReference>
<accession>A0ABW3T8V3</accession>
<proteinExistence type="predicted"/>
<gene>
    <name evidence="1" type="ORF">ACFQ3C_02705</name>
</gene>
<name>A0ABW3T8V3_9RHOB</name>
<dbReference type="EMBL" id="JBHTKR010000001">
    <property type="protein sequence ID" value="MFD1193579.1"/>
    <property type="molecule type" value="Genomic_DNA"/>
</dbReference>
<evidence type="ECO:0000313" key="2">
    <source>
        <dbReference type="Proteomes" id="UP001597151"/>
    </source>
</evidence>